<dbReference type="InterPro" id="IPR036249">
    <property type="entry name" value="Thioredoxin-like_sf"/>
</dbReference>
<evidence type="ECO:0000313" key="3">
    <source>
        <dbReference type="EMBL" id="OOR93214.1"/>
    </source>
</evidence>
<dbReference type="Proteomes" id="UP000255279">
    <property type="component" value="Unassembled WGS sequence"/>
</dbReference>
<feature type="domain" description="Thioredoxin-like fold" evidence="2">
    <location>
        <begin position="214"/>
        <end position="341"/>
    </location>
</feature>
<dbReference type="EMBL" id="MUXU01000005">
    <property type="protein sequence ID" value="OOR93214.1"/>
    <property type="molecule type" value="Genomic_DNA"/>
</dbReference>
<dbReference type="InterPro" id="IPR012336">
    <property type="entry name" value="Thioredoxin-like_fold"/>
</dbReference>
<feature type="signal peptide" evidence="1">
    <location>
        <begin position="1"/>
        <end position="29"/>
    </location>
</feature>
<dbReference type="Gene3D" id="3.40.30.10">
    <property type="entry name" value="Glutaredoxin"/>
    <property type="match status" value="1"/>
</dbReference>
<dbReference type="STRING" id="34060.B0181_00810"/>
<dbReference type="InterPro" id="IPR051470">
    <property type="entry name" value="Thiol:disulfide_interchange"/>
</dbReference>
<name>A0A1T0ABX0_9GAMM</name>
<sequence length="344" mass="36856">MSSFNSSAKLTALFGALFLGALASVPAYAQSAPAAISASSDYNQIRALLTHAGLQAPITNIAPSAIDGLLVVTLGANQEPLLITTAADYVIQGALEANPSPAVAIASHISANQPAGTPVSKTYKSALLDNMKALANIDQDTAFYHTNIKGLLWGVSGTGGVPFLVSADGRYFINGEISKIENGYFVGLDYEFERKKNQHVFSQLDENALAIYPAKGEEKAVVYVATDINCPYCKLFHARIGEFNAKGITVKAIGYPVYDESFEPMRHMWCESDPSKRATLLSAGMKGIRSQSVRCTGDENHLLGNQITAQGLAIFATPAIFNAQGDLFQGNFTSDEFLEFLNIR</sequence>
<dbReference type="RefSeq" id="WP_078275598.1">
    <property type="nucleotide sequence ID" value="NZ_MUXU01000005.1"/>
</dbReference>
<feature type="chain" id="PRO_5033283371" evidence="1">
    <location>
        <begin position="30"/>
        <end position="344"/>
    </location>
</feature>
<reference evidence="3 5" key="1">
    <citation type="submission" date="2017-02" db="EMBL/GenBank/DDBJ databases">
        <title>Draft genome sequence of Moraxella caviae CCUG 355 type strain.</title>
        <authorList>
            <person name="Engstrom-Jakobsson H."/>
            <person name="Salva-Serra F."/>
            <person name="Thorell K."/>
            <person name="Gonzales-Siles L."/>
            <person name="Karlsson R."/>
            <person name="Boulund F."/>
            <person name="Engstrand L."/>
            <person name="Moore E."/>
        </authorList>
    </citation>
    <scope>NUCLEOTIDE SEQUENCE [LARGE SCALE GENOMIC DNA]</scope>
    <source>
        <strain evidence="3 5">CCUG 355</strain>
    </source>
</reference>
<dbReference type="EMBL" id="UGQE01000001">
    <property type="protein sequence ID" value="STZ10487.1"/>
    <property type="molecule type" value="Genomic_DNA"/>
</dbReference>
<evidence type="ECO:0000256" key="1">
    <source>
        <dbReference type="SAM" id="SignalP"/>
    </source>
</evidence>
<dbReference type="PANTHER" id="PTHR35272:SF3">
    <property type="entry name" value="THIOL:DISULFIDE INTERCHANGE PROTEIN DSBC"/>
    <property type="match status" value="1"/>
</dbReference>
<reference evidence="4 6" key="2">
    <citation type="submission" date="2018-06" db="EMBL/GenBank/DDBJ databases">
        <authorList>
            <consortium name="Pathogen Informatics"/>
            <person name="Doyle S."/>
        </authorList>
    </citation>
    <scope>NUCLEOTIDE SEQUENCE [LARGE SCALE GENOMIC DNA]</scope>
    <source>
        <strain evidence="4 6">NCTC10293</strain>
    </source>
</reference>
<gene>
    <name evidence="4" type="primary">dsbC_2</name>
    <name evidence="3" type="ORF">B0181_00810</name>
    <name evidence="4" type="ORF">NCTC10293_00822</name>
</gene>
<protein>
    <submittedName>
        <fullName evidence="4">Thiol:disulfide interchange protein DsbC</fullName>
    </submittedName>
</protein>
<evidence type="ECO:0000259" key="2">
    <source>
        <dbReference type="Pfam" id="PF13098"/>
    </source>
</evidence>
<keyword evidence="5" id="KW-1185">Reference proteome</keyword>
<evidence type="ECO:0000313" key="6">
    <source>
        <dbReference type="Proteomes" id="UP000255279"/>
    </source>
</evidence>
<evidence type="ECO:0000313" key="4">
    <source>
        <dbReference type="EMBL" id="STZ10487.1"/>
    </source>
</evidence>
<evidence type="ECO:0000313" key="5">
    <source>
        <dbReference type="Proteomes" id="UP000190435"/>
    </source>
</evidence>
<accession>A0A1T0ABX0</accession>
<dbReference type="AlphaFoldDB" id="A0A1T0ABX0"/>
<dbReference type="PANTHER" id="PTHR35272">
    <property type="entry name" value="THIOL:DISULFIDE INTERCHANGE PROTEIN DSBC-RELATED"/>
    <property type="match status" value="1"/>
</dbReference>
<dbReference type="OrthoDB" id="12976at2"/>
<proteinExistence type="predicted"/>
<organism evidence="3 5">
    <name type="scientific">Moraxella caviae</name>
    <dbReference type="NCBI Taxonomy" id="34060"/>
    <lineage>
        <taxon>Bacteria</taxon>
        <taxon>Pseudomonadati</taxon>
        <taxon>Pseudomonadota</taxon>
        <taxon>Gammaproteobacteria</taxon>
        <taxon>Moraxellales</taxon>
        <taxon>Moraxellaceae</taxon>
        <taxon>Moraxella</taxon>
    </lineage>
</organism>
<dbReference type="Proteomes" id="UP000190435">
    <property type="component" value="Unassembled WGS sequence"/>
</dbReference>
<dbReference type="SUPFAM" id="SSF52833">
    <property type="entry name" value="Thioredoxin-like"/>
    <property type="match status" value="1"/>
</dbReference>
<keyword evidence="1" id="KW-0732">Signal</keyword>
<dbReference type="Pfam" id="PF13098">
    <property type="entry name" value="Thioredoxin_2"/>
    <property type="match status" value="1"/>
</dbReference>